<keyword evidence="1" id="KW-0812">Transmembrane</keyword>
<feature type="transmembrane region" description="Helical" evidence="1">
    <location>
        <begin position="76"/>
        <end position="97"/>
    </location>
</feature>
<keyword evidence="1" id="KW-1133">Transmembrane helix</keyword>
<feature type="transmembrane region" description="Helical" evidence="1">
    <location>
        <begin position="103"/>
        <end position="124"/>
    </location>
</feature>
<evidence type="ECO:0000313" key="2">
    <source>
        <dbReference type="EMBL" id="CAD9949830.1"/>
    </source>
</evidence>
<keyword evidence="1" id="KW-0472">Membrane</keyword>
<name>A0A7S2VC18_9STRA</name>
<sequence length="216" mass="24567">MRVEGLSFVMSGLIPLLSVHFGYDTPKTILRLAIVVWINSAPSALLVSAVVKYVLWEHMVRTGNKMRENFRRPIPLLQHNFNAIAILIEVGLLGKLPCRFQDFAVAPLFGTFYVVFTWCTAYCFGNLDRYGPQFRYPFLDTTLGMFTTIAVVALLLVFMSFFAYWLWLSKFCPSILAGDSLGMQWQSPFSLSQSADFAIDVAKKSLTSRFSPYKNW</sequence>
<gene>
    <name evidence="2" type="ORF">APAL1065_LOCUS4782</name>
</gene>
<organism evidence="2">
    <name type="scientific">Entomoneis paludosa</name>
    <dbReference type="NCBI Taxonomy" id="265537"/>
    <lineage>
        <taxon>Eukaryota</taxon>
        <taxon>Sar</taxon>
        <taxon>Stramenopiles</taxon>
        <taxon>Ochrophyta</taxon>
        <taxon>Bacillariophyta</taxon>
        <taxon>Bacillariophyceae</taxon>
        <taxon>Bacillariophycidae</taxon>
        <taxon>Entomoneidaceae</taxon>
        <taxon>Entomoneis</taxon>
    </lineage>
</organism>
<dbReference type="EMBL" id="HBHT01007187">
    <property type="protein sequence ID" value="CAD9949830.1"/>
    <property type="molecule type" value="Transcribed_RNA"/>
</dbReference>
<reference evidence="2" key="1">
    <citation type="submission" date="2021-01" db="EMBL/GenBank/DDBJ databases">
        <authorList>
            <person name="Corre E."/>
            <person name="Pelletier E."/>
            <person name="Niang G."/>
            <person name="Scheremetjew M."/>
            <person name="Finn R."/>
            <person name="Kale V."/>
            <person name="Holt S."/>
            <person name="Cochrane G."/>
            <person name="Meng A."/>
            <person name="Brown T."/>
            <person name="Cohen L."/>
        </authorList>
    </citation>
    <scope>NUCLEOTIDE SEQUENCE</scope>
    <source>
        <strain evidence="2">CCMP125</strain>
    </source>
</reference>
<protein>
    <submittedName>
        <fullName evidence="2">Uncharacterized protein</fullName>
    </submittedName>
</protein>
<evidence type="ECO:0000256" key="1">
    <source>
        <dbReference type="SAM" id="Phobius"/>
    </source>
</evidence>
<dbReference type="AlphaFoldDB" id="A0A7S2VC18"/>
<feature type="transmembrane region" description="Helical" evidence="1">
    <location>
        <begin position="145"/>
        <end position="167"/>
    </location>
</feature>
<accession>A0A7S2VC18</accession>
<proteinExistence type="predicted"/>
<feature type="transmembrane region" description="Helical" evidence="1">
    <location>
        <begin position="32"/>
        <end position="55"/>
    </location>
</feature>